<dbReference type="PANTHER" id="PTHR34846">
    <property type="entry name" value="4-CARBOXYMUCONOLACTONE DECARBOXYLASE FAMILY PROTEIN (AFU_ORTHOLOGUE AFUA_6G11590)"/>
    <property type="match status" value="1"/>
</dbReference>
<dbReference type="RefSeq" id="WP_249846364.1">
    <property type="nucleotide sequence ID" value="NZ_JAMGBD010000001.1"/>
</dbReference>
<accession>A0ABT0RID7</accession>
<dbReference type="EMBL" id="JAMGBD010000001">
    <property type="protein sequence ID" value="MCL6682392.1"/>
    <property type="molecule type" value="Genomic_DNA"/>
</dbReference>
<dbReference type="Proteomes" id="UP001165363">
    <property type="component" value="Unassembled WGS sequence"/>
</dbReference>
<feature type="domain" description="Carboxymuconolactone decarboxylase-like" evidence="1">
    <location>
        <begin position="14"/>
        <end position="95"/>
    </location>
</feature>
<dbReference type="InterPro" id="IPR029032">
    <property type="entry name" value="AhpD-like"/>
</dbReference>
<name>A0ABT0RID7_9SPHN</name>
<dbReference type="SUPFAM" id="SSF69118">
    <property type="entry name" value="AhpD-like"/>
    <property type="match status" value="1"/>
</dbReference>
<sequence>MPGKPRMNVAAVAPEVYRHLMQLEELVAAKLDPKLLHLLKLRASQINGCAYCIGMHTDEALRDGETTERLTLLDAWPESSRYTEKERAALAWIEEVTLIADTGASDEAFDGLKPHFNEDEIVWLTTAGTLINAWNRIAISSRIEYQSPHRARAQPVPEVTIG</sequence>
<dbReference type="InterPro" id="IPR003779">
    <property type="entry name" value="CMD-like"/>
</dbReference>
<evidence type="ECO:0000313" key="3">
    <source>
        <dbReference type="Proteomes" id="UP001165363"/>
    </source>
</evidence>
<evidence type="ECO:0000259" key="1">
    <source>
        <dbReference type="Pfam" id="PF02627"/>
    </source>
</evidence>
<gene>
    <name evidence="2" type="ORF">LZ536_00540</name>
</gene>
<dbReference type="Gene3D" id="1.20.1290.10">
    <property type="entry name" value="AhpD-like"/>
    <property type="match status" value="1"/>
</dbReference>
<proteinExistence type="predicted"/>
<dbReference type="Pfam" id="PF02627">
    <property type="entry name" value="CMD"/>
    <property type="match status" value="1"/>
</dbReference>
<protein>
    <submittedName>
        <fullName evidence="2">Carboxymuconolactone decarboxylase family protein</fullName>
    </submittedName>
</protein>
<keyword evidence="3" id="KW-1185">Reference proteome</keyword>
<dbReference type="NCBIfam" id="TIGR00778">
    <property type="entry name" value="ahpD_dom"/>
    <property type="match status" value="1"/>
</dbReference>
<evidence type="ECO:0000313" key="2">
    <source>
        <dbReference type="EMBL" id="MCL6682392.1"/>
    </source>
</evidence>
<dbReference type="InterPro" id="IPR004675">
    <property type="entry name" value="AhpD_core"/>
</dbReference>
<comment type="caution">
    <text evidence="2">The sequence shown here is derived from an EMBL/GenBank/DDBJ whole genome shotgun (WGS) entry which is preliminary data.</text>
</comment>
<dbReference type="PANTHER" id="PTHR34846:SF10">
    <property type="entry name" value="CYTOPLASMIC PROTEIN"/>
    <property type="match status" value="1"/>
</dbReference>
<organism evidence="2 3">
    <name type="scientific">Sphingomonas alba</name>
    <dbReference type="NCBI Taxonomy" id="2908208"/>
    <lineage>
        <taxon>Bacteria</taxon>
        <taxon>Pseudomonadati</taxon>
        <taxon>Pseudomonadota</taxon>
        <taxon>Alphaproteobacteria</taxon>
        <taxon>Sphingomonadales</taxon>
        <taxon>Sphingomonadaceae</taxon>
        <taxon>Sphingomonas</taxon>
    </lineage>
</organism>
<reference evidence="2" key="1">
    <citation type="submission" date="2022-05" db="EMBL/GenBank/DDBJ databases">
        <authorList>
            <person name="Jo J.-H."/>
            <person name="Im W.-T."/>
        </authorList>
    </citation>
    <scope>NUCLEOTIDE SEQUENCE</scope>
    <source>
        <strain evidence="2">SE158</strain>
    </source>
</reference>